<dbReference type="Proteomes" id="UP001345963">
    <property type="component" value="Unassembled WGS sequence"/>
</dbReference>
<protein>
    <submittedName>
        <fullName evidence="2">Uncharacterized protein</fullName>
    </submittedName>
</protein>
<dbReference type="EMBL" id="JAHUTI010015235">
    <property type="protein sequence ID" value="MED6237392.1"/>
    <property type="molecule type" value="Genomic_DNA"/>
</dbReference>
<feature type="compositionally biased region" description="Polar residues" evidence="1">
    <location>
        <begin position="59"/>
        <end position="76"/>
    </location>
</feature>
<organism evidence="2 3">
    <name type="scientific">Ataeniobius toweri</name>
    <dbReference type="NCBI Taxonomy" id="208326"/>
    <lineage>
        <taxon>Eukaryota</taxon>
        <taxon>Metazoa</taxon>
        <taxon>Chordata</taxon>
        <taxon>Craniata</taxon>
        <taxon>Vertebrata</taxon>
        <taxon>Euteleostomi</taxon>
        <taxon>Actinopterygii</taxon>
        <taxon>Neopterygii</taxon>
        <taxon>Teleostei</taxon>
        <taxon>Neoteleostei</taxon>
        <taxon>Acanthomorphata</taxon>
        <taxon>Ovalentaria</taxon>
        <taxon>Atherinomorphae</taxon>
        <taxon>Cyprinodontiformes</taxon>
        <taxon>Goodeidae</taxon>
        <taxon>Ataeniobius</taxon>
    </lineage>
</organism>
<sequence>MLTVPMLSSLRAVEAGELQEDGLPAPLWLSVLPTVEPSQAMFLKGEETIAEPEPEESQDQVTSWKSSSNQALQARQSKPGPPSSSPPRTVHRSSRRLPCAASPQSPDSTAISLADQAAPKHPLFPVDGHTSSFIPVF</sequence>
<reference evidence="2 3" key="1">
    <citation type="submission" date="2021-07" db="EMBL/GenBank/DDBJ databases">
        <authorList>
            <person name="Palmer J.M."/>
        </authorList>
    </citation>
    <scope>NUCLEOTIDE SEQUENCE [LARGE SCALE GENOMIC DNA]</scope>
    <source>
        <strain evidence="2 3">AT_MEX2019</strain>
        <tissue evidence="2">Muscle</tissue>
    </source>
</reference>
<gene>
    <name evidence="2" type="ORF">ATANTOWER_024010</name>
</gene>
<name>A0ABU7AGS4_9TELE</name>
<evidence type="ECO:0000313" key="3">
    <source>
        <dbReference type="Proteomes" id="UP001345963"/>
    </source>
</evidence>
<evidence type="ECO:0000256" key="1">
    <source>
        <dbReference type="SAM" id="MobiDB-lite"/>
    </source>
</evidence>
<accession>A0ABU7AGS4</accession>
<feature type="compositionally biased region" description="Polar residues" evidence="1">
    <location>
        <begin position="102"/>
        <end position="111"/>
    </location>
</feature>
<feature type="region of interest" description="Disordered" evidence="1">
    <location>
        <begin position="43"/>
        <end position="137"/>
    </location>
</feature>
<comment type="caution">
    <text evidence="2">The sequence shown here is derived from an EMBL/GenBank/DDBJ whole genome shotgun (WGS) entry which is preliminary data.</text>
</comment>
<evidence type="ECO:0000313" key="2">
    <source>
        <dbReference type="EMBL" id="MED6237392.1"/>
    </source>
</evidence>
<keyword evidence="3" id="KW-1185">Reference proteome</keyword>
<feature type="compositionally biased region" description="Acidic residues" evidence="1">
    <location>
        <begin position="48"/>
        <end position="58"/>
    </location>
</feature>
<proteinExistence type="predicted"/>